<dbReference type="Proteomes" id="UP001217918">
    <property type="component" value="Unassembled WGS sequence"/>
</dbReference>
<comment type="caution">
    <text evidence="1">The sequence shown here is derived from an EMBL/GenBank/DDBJ whole genome shotgun (WGS) entry which is preliminary data.</text>
</comment>
<protein>
    <submittedName>
        <fullName evidence="1">Uncharacterized protein</fullName>
    </submittedName>
</protein>
<dbReference type="AlphaFoldDB" id="A0AAD9I548"/>
<gene>
    <name evidence="1" type="ORF">P8C59_005577</name>
</gene>
<organism evidence="1 2">
    <name type="scientific">Phyllachora maydis</name>
    <dbReference type="NCBI Taxonomy" id="1825666"/>
    <lineage>
        <taxon>Eukaryota</taxon>
        <taxon>Fungi</taxon>
        <taxon>Dikarya</taxon>
        <taxon>Ascomycota</taxon>
        <taxon>Pezizomycotina</taxon>
        <taxon>Sordariomycetes</taxon>
        <taxon>Sordariomycetidae</taxon>
        <taxon>Phyllachorales</taxon>
        <taxon>Phyllachoraceae</taxon>
        <taxon>Phyllachora</taxon>
    </lineage>
</organism>
<reference evidence="1" key="1">
    <citation type="journal article" date="2023" name="Mol. Plant Microbe Interact.">
        <title>Elucidating the Obligate Nature and Biological Capacity of an Invasive Fungal Corn Pathogen.</title>
        <authorList>
            <person name="MacCready J.S."/>
            <person name="Roggenkamp E.M."/>
            <person name="Gdanetz K."/>
            <person name="Chilvers M.I."/>
        </authorList>
    </citation>
    <scope>NUCLEOTIDE SEQUENCE</scope>
    <source>
        <strain evidence="1">PM02</strain>
    </source>
</reference>
<keyword evidence="2" id="KW-1185">Reference proteome</keyword>
<name>A0AAD9I548_9PEZI</name>
<proteinExistence type="predicted"/>
<accession>A0AAD9I548</accession>
<sequence length="105" mass="11567">MAACISLQGSTTCPAFQSASVSTDSTLVGFFPFLQYVSNRATFDQELSSYVQSSYVEEKYQTLLGCGGISLTNTSSLYARFTTTSVQTHVNIFAQQWQHDWGIGR</sequence>
<dbReference type="EMBL" id="JAQQPM010000004">
    <property type="protein sequence ID" value="KAK2071128.1"/>
    <property type="molecule type" value="Genomic_DNA"/>
</dbReference>
<evidence type="ECO:0000313" key="2">
    <source>
        <dbReference type="Proteomes" id="UP001217918"/>
    </source>
</evidence>
<evidence type="ECO:0000313" key="1">
    <source>
        <dbReference type="EMBL" id="KAK2071128.1"/>
    </source>
</evidence>